<gene>
    <name evidence="1" type="ORF">HUJ06_010977</name>
</gene>
<name>A0A822YMJ6_NELNU</name>
<reference evidence="1 2" key="1">
    <citation type="journal article" date="2020" name="Mol. Biol. Evol.">
        <title>Distinct Expression and Methylation Patterns for Genes with Different Fates following a Single Whole-Genome Duplication in Flowering Plants.</title>
        <authorList>
            <person name="Shi T."/>
            <person name="Rahmani R.S."/>
            <person name="Gugger P.F."/>
            <person name="Wang M."/>
            <person name="Li H."/>
            <person name="Zhang Y."/>
            <person name="Li Z."/>
            <person name="Wang Q."/>
            <person name="Van de Peer Y."/>
            <person name="Marchal K."/>
            <person name="Chen J."/>
        </authorList>
    </citation>
    <scope>NUCLEOTIDE SEQUENCE [LARGE SCALE GENOMIC DNA]</scope>
    <source>
        <tissue evidence="1">Leaf</tissue>
    </source>
</reference>
<evidence type="ECO:0000313" key="1">
    <source>
        <dbReference type="EMBL" id="DAD32126.1"/>
    </source>
</evidence>
<sequence>MAPPVLCLSTNPIGAIWILFDNNFTREIVRSSELKGFNEISFYSHGFKGINFFAQNI</sequence>
<organism evidence="1 2">
    <name type="scientific">Nelumbo nucifera</name>
    <name type="common">Sacred lotus</name>
    <dbReference type="NCBI Taxonomy" id="4432"/>
    <lineage>
        <taxon>Eukaryota</taxon>
        <taxon>Viridiplantae</taxon>
        <taxon>Streptophyta</taxon>
        <taxon>Embryophyta</taxon>
        <taxon>Tracheophyta</taxon>
        <taxon>Spermatophyta</taxon>
        <taxon>Magnoliopsida</taxon>
        <taxon>Proteales</taxon>
        <taxon>Nelumbonaceae</taxon>
        <taxon>Nelumbo</taxon>
    </lineage>
</organism>
<evidence type="ECO:0000313" key="2">
    <source>
        <dbReference type="Proteomes" id="UP000607653"/>
    </source>
</evidence>
<keyword evidence="2" id="KW-1185">Reference proteome</keyword>
<dbReference type="EMBL" id="DUZY01000003">
    <property type="protein sequence ID" value="DAD32126.1"/>
    <property type="molecule type" value="Genomic_DNA"/>
</dbReference>
<comment type="caution">
    <text evidence="1">The sequence shown here is derived from an EMBL/GenBank/DDBJ whole genome shotgun (WGS) entry which is preliminary data.</text>
</comment>
<dbReference type="Proteomes" id="UP000607653">
    <property type="component" value="Unassembled WGS sequence"/>
</dbReference>
<accession>A0A822YMJ6</accession>
<dbReference type="AlphaFoldDB" id="A0A822YMJ6"/>
<proteinExistence type="predicted"/>
<protein>
    <submittedName>
        <fullName evidence="1">Uncharacterized protein</fullName>
    </submittedName>
</protein>